<evidence type="ECO:0000313" key="2">
    <source>
        <dbReference type="EMBL" id="OGE64429.1"/>
    </source>
</evidence>
<feature type="region of interest" description="Disordered" evidence="1">
    <location>
        <begin position="35"/>
        <end position="63"/>
    </location>
</feature>
<dbReference type="EMBL" id="MFDT01000063">
    <property type="protein sequence ID" value="OGE64429.1"/>
    <property type="molecule type" value="Genomic_DNA"/>
</dbReference>
<organism evidence="2 3">
    <name type="scientific">Candidatus Daviesbacteria bacterium RIFCSPLOWO2_02_FULL_36_7</name>
    <dbReference type="NCBI Taxonomy" id="1797792"/>
    <lineage>
        <taxon>Bacteria</taxon>
        <taxon>Candidatus Daviesiibacteriota</taxon>
    </lineage>
</organism>
<comment type="caution">
    <text evidence="2">The sequence shown here is derived from an EMBL/GenBank/DDBJ whole genome shotgun (WGS) entry which is preliminary data.</text>
</comment>
<protein>
    <submittedName>
        <fullName evidence="2">Uncharacterized protein</fullName>
    </submittedName>
</protein>
<gene>
    <name evidence="2" type="ORF">A3I48_00465</name>
</gene>
<accession>A0A1F5MGF2</accession>
<evidence type="ECO:0000313" key="3">
    <source>
        <dbReference type="Proteomes" id="UP000178859"/>
    </source>
</evidence>
<proteinExistence type="predicted"/>
<dbReference type="AlphaFoldDB" id="A0A1F5MGF2"/>
<reference evidence="2 3" key="1">
    <citation type="journal article" date="2016" name="Nat. Commun.">
        <title>Thousands of microbial genomes shed light on interconnected biogeochemical processes in an aquifer system.</title>
        <authorList>
            <person name="Anantharaman K."/>
            <person name="Brown C.T."/>
            <person name="Hug L.A."/>
            <person name="Sharon I."/>
            <person name="Castelle C.J."/>
            <person name="Probst A.J."/>
            <person name="Thomas B.C."/>
            <person name="Singh A."/>
            <person name="Wilkins M.J."/>
            <person name="Karaoz U."/>
            <person name="Brodie E.L."/>
            <person name="Williams K.H."/>
            <person name="Hubbard S.S."/>
            <person name="Banfield J.F."/>
        </authorList>
    </citation>
    <scope>NUCLEOTIDE SEQUENCE [LARGE SCALE GENOMIC DNA]</scope>
</reference>
<sequence length="126" mass="14225">MNEREQGSRGDELEQFAEDLLPYYRRYMMHVATVTDPASPDHPDRLRSQGLHVRSMRKTSGLSRDEVAQRLDVEQVQLAAFEGGLISSADLPEGFSDSLNGVLKTELQTRGIDFPSNRPFQEPHVP</sequence>
<name>A0A1F5MGF2_9BACT</name>
<evidence type="ECO:0000256" key="1">
    <source>
        <dbReference type="SAM" id="MobiDB-lite"/>
    </source>
</evidence>
<dbReference type="Proteomes" id="UP000178859">
    <property type="component" value="Unassembled WGS sequence"/>
</dbReference>